<dbReference type="InterPro" id="IPR002586">
    <property type="entry name" value="CobQ/CobB/MinD/ParA_Nub-bd_dom"/>
</dbReference>
<evidence type="ECO:0000256" key="3">
    <source>
        <dbReference type="ARBA" id="ARBA00022962"/>
    </source>
</evidence>
<dbReference type="EMBL" id="JTHE03000104">
    <property type="protein sequence ID" value="MCM1984802.1"/>
    <property type="molecule type" value="Genomic_DNA"/>
</dbReference>
<name>A0ABD4T887_9CYAN</name>
<feature type="active site" description="Nucleophile" evidence="4">
    <location>
        <position position="327"/>
    </location>
</feature>
<keyword evidence="3 4" id="KW-0315">Glutamine amidotransferase</keyword>
<dbReference type="NCBIfam" id="NF001989">
    <property type="entry name" value="PRK00784.1"/>
    <property type="match status" value="1"/>
</dbReference>
<sequence>MVVGTTSHAGKSLLTAVLCRLLSRQGHRVAPFKGQNMALNAYVTQSGHEMGYAQAVQAWAAGVDPQVEMNPILLKPQGDMTSQVILQGEAVGRVNAAHYYRDYFDRGWGAITQSLYRLQQTYDWIVCEGAGSPAEINLKHRDLTNMRVAQHLNAATILVADIDRGGVFAHIVGTLQLLDPEERSLIKGFVINKFRGQRSLLESGLNWLEEHTQIPVIGVIPYLSQAFSAEDSLSLFERRSSQSRSELTIAVVRFSRIANFTDFEPLEAEPGIDLRYVQPGQFLGQPDAVILPGSKTTLADLQDLHHSGLAAQIQAYSAAGGMVFGICGGLQMLGDQVTDPEGLEGSIPQIPGLGLLPLTTQMHSEKVTCQREVQAQEFPQSWGWSMPPDRSVRGYEIHQGRTHLTQDEAVVALFCDGSLGWASRDRRVLGTYLHGVFNNGPWRRSWLNLLRTAKGFPPLPTDIPDYEQQRHQHLDAITDAIAPHLDLEPILAKAMALARGTGVEPQRKLPKPMGNPQ</sequence>
<proteinExistence type="inferred from homology"/>
<evidence type="ECO:0000259" key="5">
    <source>
        <dbReference type="Pfam" id="PF01656"/>
    </source>
</evidence>
<dbReference type="Proteomes" id="UP000031561">
    <property type="component" value="Unassembled WGS sequence"/>
</dbReference>
<evidence type="ECO:0000313" key="7">
    <source>
        <dbReference type="EMBL" id="MCM1984802.1"/>
    </source>
</evidence>
<dbReference type="InterPro" id="IPR033949">
    <property type="entry name" value="CobQ_GATase1"/>
</dbReference>
<comment type="function">
    <text evidence="4">Catalyzes amidations at positions B, D, E, and G on adenosylcobyrinic A,C-diamide. NH(2) groups are provided by glutamine, and one molecule of ATP is hydrogenolyzed for each amidation.</text>
</comment>
<dbReference type="PANTHER" id="PTHR21343">
    <property type="entry name" value="DETHIOBIOTIN SYNTHETASE"/>
    <property type="match status" value="1"/>
</dbReference>
<dbReference type="AlphaFoldDB" id="A0ABD4T887"/>
<dbReference type="SUPFAM" id="SSF52317">
    <property type="entry name" value="Class I glutamine amidotransferase-like"/>
    <property type="match status" value="1"/>
</dbReference>
<organism evidence="7 8">
    <name type="scientific">Lyngbya confervoides BDU141951</name>
    <dbReference type="NCBI Taxonomy" id="1574623"/>
    <lineage>
        <taxon>Bacteria</taxon>
        <taxon>Bacillati</taxon>
        <taxon>Cyanobacteriota</taxon>
        <taxon>Cyanophyceae</taxon>
        <taxon>Oscillatoriophycideae</taxon>
        <taxon>Oscillatoriales</taxon>
        <taxon>Microcoleaceae</taxon>
        <taxon>Lyngbya</taxon>
    </lineage>
</organism>
<dbReference type="PROSITE" id="PS51274">
    <property type="entry name" value="GATASE_COBBQ"/>
    <property type="match status" value="1"/>
</dbReference>
<dbReference type="NCBIfam" id="TIGR00313">
    <property type="entry name" value="cobQ"/>
    <property type="match status" value="1"/>
</dbReference>
<dbReference type="GO" id="GO:0015420">
    <property type="term" value="F:ABC-type vitamin B12 transporter activity"/>
    <property type="evidence" value="ECO:0007669"/>
    <property type="project" value="UniProtKB-UniRule"/>
</dbReference>
<dbReference type="Gene3D" id="3.40.50.880">
    <property type="match status" value="1"/>
</dbReference>
<dbReference type="InterPro" id="IPR029062">
    <property type="entry name" value="Class_I_gatase-like"/>
</dbReference>
<dbReference type="SUPFAM" id="SSF52540">
    <property type="entry name" value="P-loop containing nucleoside triphosphate hydrolases"/>
    <property type="match status" value="1"/>
</dbReference>
<dbReference type="GO" id="GO:0009236">
    <property type="term" value="P:cobalamin biosynthetic process"/>
    <property type="evidence" value="ECO:0007669"/>
    <property type="project" value="UniProtKB-UniRule"/>
</dbReference>
<keyword evidence="8" id="KW-1185">Reference proteome</keyword>
<evidence type="ECO:0000313" key="8">
    <source>
        <dbReference type="Proteomes" id="UP000031561"/>
    </source>
</evidence>
<comment type="similarity">
    <text evidence="4">Belongs to the CobB/CobQ family. CobQ subfamily.</text>
</comment>
<feature type="active site" evidence="4">
    <location>
        <position position="434"/>
    </location>
</feature>
<dbReference type="InterPro" id="IPR011698">
    <property type="entry name" value="GATase_3"/>
</dbReference>
<gene>
    <name evidence="4" type="primary">cobQ</name>
    <name evidence="7" type="ORF">QQ91_0018430</name>
</gene>
<dbReference type="PANTHER" id="PTHR21343:SF1">
    <property type="entry name" value="COBYRIC ACID SYNTHASE"/>
    <property type="match status" value="1"/>
</dbReference>
<dbReference type="InterPro" id="IPR004459">
    <property type="entry name" value="CobQ_synth"/>
</dbReference>
<evidence type="ECO:0000259" key="6">
    <source>
        <dbReference type="Pfam" id="PF07685"/>
    </source>
</evidence>
<protein>
    <recommendedName>
        <fullName evidence="4">Cobyric acid synthase</fullName>
    </recommendedName>
</protein>
<feature type="domain" description="CobB/CobQ-like glutamine amidotransferase" evidence="6">
    <location>
        <begin position="248"/>
        <end position="441"/>
    </location>
</feature>
<reference evidence="7 8" key="1">
    <citation type="journal article" date="2015" name="Genome Announc.">
        <title>Draft Genome Sequence of Filamentous Marine Cyanobacterium Lyngbya confervoides Strain BDU141951.</title>
        <authorList>
            <person name="Chandrababunaidu M.M."/>
            <person name="Sen D."/>
            <person name="Tripathy S."/>
        </authorList>
    </citation>
    <scope>NUCLEOTIDE SEQUENCE [LARGE SCALE GENOMIC DNA]</scope>
    <source>
        <strain evidence="7 8">BDU141951</strain>
    </source>
</reference>
<dbReference type="Gene3D" id="3.40.50.300">
    <property type="entry name" value="P-loop containing nucleotide triphosphate hydrolases"/>
    <property type="match status" value="1"/>
</dbReference>
<dbReference type="InterPro" id="IPR027417">
    <property type="entry name" value="P-loop_NTPase"/>
</dbReference>
<feature type="domain" description="CobQ/CobB/MinD/ParA nucleotide binding" evidence="5">
    <location>
        <begin position="1"/>
        <end position="229"/>
    </location>
</feature>
<dbReference type="CDD" id="cd05389">
    <property type="entry name" value="CobQ_N"/>
    <property type="match status" value="1"/>
</dbReference>
<dbReference type="InterPro" id="IPR047045">
    <property type="entry name" value="CobQ_N"/>
</dbReference>
<accession>A0ABD4T887</accession>
<dbReference type="Pfam" id="PF07685">
    <property type="entry name" value="GATase_3"/>
    <property type="match status" value="1"/>
</dbReference>
<dbReference type="Pfam" id="PF01656">
    <property type="entry name" value="CbiA"/>
    <property type="match status" value="1"/>
</dbReference>
<evidence type="ECO:0000256" key="4">
    <source>
        <dbReference type="HAMAP-Rule" id="MF_00028"/>
    </source>
</evidence>
<evidence type="ECO:0000256" key="2">
    <source>
        <dbReference type="ARBA" id="ARBA00022573"/>
    </source>
</evidence>
<comment type="caution">
    <text evidence="7">The sequence shown here is derived from an EMBL/GenBank/DDBJ whole genome shotgun (WGS) entry which is preliminary data.</text>
</comment>
<keyword evidence="2 4" id="KW-0169">Cobalamin biosynthesis</keyword>
<comment type="pathway">
    <text evidence="1 4">Cofactor biosynthesis; adenosylcobalamin biosynthesis.</text>
</comment>
<evidence type="ECO:0000256" key="1">
    <source>
        <dbReference type="ARBA" id="ARBA00004953"/>
    </source>
</evidence>
<dbReference type="CDD" id="cd01750">
    <property type="entry name" value="GATase1_CobQ"/>
    <property type="match status" value="1"/>
</dbReference>
<dbReference type="RefSeq" id="WP_166277278.1">
    <property type="nucleotide sequence ID" value="NZ_JTHE03000104.1"/>
</dbReference>
<dbReference type="HAMAP" id="MF_00028">
    <property type="entry name" value="CobQ"/>
    <property type="match status" value="1"/>
</dbReference>